<feature type="transmembrane region" description="Helical" evidence="1">
    <location>
        <begin position="37"/>
        <end position="62"/>
    </location>
</feature>
<keyword evidence="1" id="KW-1133">Transmembrane helix</keyword>
<comment type="caution">
    <text evidence="2">The sequence shown here is derived from an EMBL/GenBank/DDBJ whole genome shotgun (WGS) entry which is preliminary data.</text>
</comment>
<dbReference type="EMBL" id="JACRSU010000002">
    <property type="protein sequence ID" value="MBC8540539.1"/>
    <property type="molecule type" value="Genomic_DNA"/>
</dbReference>
<dbReference type="RefSeq" id="WP_177680358.1">
    <property type="nucleotide sequence ID" value="NZ_JACRSU010000002.1"/>
</dbReference>
<organism evidence="2 3">
    <name type="scientific">Congzhengia minquanensis</name>
    <dbReference type="NCBI Taxonomy" id="2763657"/>
    <lineage>
        <taxon>Bacteria</taxon>
        <taxon>Bacillati</taxon>
        <taxon>Bacillota</taxon>
        <taxon>Clostridia</taxon>
        <taxon>Eubacteriales</taxon>
        <taxon>Oscillospiraceae</taxon>
        <taxon>Congzhengia</taxon>
    </lineage>
</organism>
<keyword evidence="1" id="KW-0472">Membrane</keyword>
<reference evidence="2" key="1">
    <citation type="submission" date="2020-08" db="EMBL/GenBank/DDBJ databases">
        <title>Genome public.</title>
        <authorList>
            <person name="Liu C."/>
            <person name="Sun Q."/>
        </authorList>
    </citation>
    <scope>NUCLEOTIDE SEQUENCE</scope>
    <source>
        <strain evidence="2">H8</strain>
    </source>
</reference>
<evidence type="ECO:0000313" key="2">
    <source>
        <dbReference type="EMBL" id="MBC8540539.1"/>
    </source>
</evidence>
<feature type="transmembrane region" description="Helical" evidence="1">
    <location>
        <begin position="120"/>
        <end position="139"/>
    </location>
</feature>
<dbReference type="InterPro" id="IPR010540">
    <property type="entry name" value="CmpB_TMEM229"/>
</dbReference>
<evidence type="ECO:0000313" key="3">
    <source>
        <dbReference type="Proteomes" id="UP000611762"/>
    </source>
</evidence>
<feature type="transmembrane region" description="Helical" evidence="1">
    <location>
        <begin position="6"/>
        <end position="25"/>
    </location>
</feature>
<feature type="transmembrane region" description="Helical" evidence="1">
    <location>
        <begin position="151"/>
        <end position="174"/>
    </location>
</feature>
<dbReference type="PROSITE" id="PS51257">
    <property type="entry name" value="PROKAR_LIPOPROTEIN"/>
    <property type="match status" value="1"/>
</dbReference>
<dbReference type="Pfam" id="PF06541">
    <property type="entry name" value="ABC_trans_CmpB"/>
    <property type="match status" value="1"/>
</dbReference>
<gene>
    <name evidence="2" type="ORF">H8698_06075</name>
</gene>
<name>A0A926DNN4_9FIRM</name>
<feature type="transmembrane region" description="Helical" evidence="1">
    <location>
        <begin position="74"/>
        <end position="100"/>
    </location>
</feature>
<dbReference type="AlphaFoldDB" id="A0A926DNN4"/>
<accession>A0A926DNN4</accession>
<dbReference type="Proteomes" id="UP000611762">
    <property type="component" value="Unassembled WGS sequence"/>
</dbReference>
<proteinExistence type="predicted"/>
<sequence>MNKFLILAFLFSIGCVIGWGLEVLFRHFFTKEGKNHWINPGFLAGPCLPLYGFGLCALYLLAGLEPYIVMQNQTAAKLVLFVVMAACMTLIEYIAGVIFIKRMHVKLWDYTNNWGNFQGIICPLYSFFWAVLGAVYYFFVHPHILSALNWFSQNLAFSFVIGMFYGIFAIDLCYSFRVVSKIKKFADENEILVRYEELKRQIKQGAESRMIKPRFLLAFHSDISLQENLKNYLEKQRAAGSEALRQLVKKRKK</sequence>
<evidence type="ECO:0000256" key="1">
    <source>
        <dbReference type="SAM" id="Phobius"/>
    </source>
</evidence>
<keyword evidence="1" id="KW-0812">Transmembrane</keyword>
<keyword evidence="3" id="KW-1185">Reference proteome</keyword>
<protein>
    <submittedName>
        <fullName evidence="2">ABC transporter permease</fullName>
    </submittedName>
</protein>